<keyword evidence="10" id="KW-1185">Reference proteome</keyword>
<feature type="transmembrane region" description="Helical" evidence="7">
    <location>
        <begin position="375"/>
        <end position="402"/>
    </location>
</feature>
<feature type="transmembrane region" description="Helical" evidence="7">
    <location>
        <begin position="414"/>
        <end position="432"/>
    </location>
</feature>
<dbReference type="EMBL" id="MU838997">
    <property type="protein sequence ID" value="KAK1772094.1"/>
    <property type="molecule type" value="Genomic_DNA"/>
</dbReference>
<dbReference type="Proteomes" id="UP001244011">
    <property type="component" value="Unassembled WGS sequence"/>
</dbReference>
<organism evidence="9 10">
    <name type="scientific">Phialemonium atrogriseum</name>
    <dbReference type="NCBI Taxonomy" id="1093897"/>
    <lineage>
        <taxon>Eukaryota</taxon>
        <taxon>Fungi</taxon>
        <taxon>Dikarya</taxon>
        <taxon>Ascomycota</taxon>
        <taxon>Pezizomycotina</taxon>
        <taxon>Sordariomycetes</taxon>
        <taxon>Sordariomycetidae</taxon>
        <taxon>Cephalothecales</taxon>
        <taxon>Cephalothecaceae</taxon>
        <taxon>Phialemonium</taxon>
    </lineage>
</organism>
<feature type="transmembrane region" description="Helical" evidence="7">
    <location>
        <begin position="99"/>
        <end position="119"/>
    </location>
</feature>
<feature type="transmembrane region" description="Helical" evidence="7">
    <location>
        <begin position="444"/>
        <end position="463"/>
    </location>
</feature>
<evidence type="ECO:0000259" key="8">
    <source>
        <dbReference type="PROSITE" id="PS50850"/>
    </source>
</evidence>
<dbReference type="SUPFAM" id="SSF103473">
    <property type="entry name" value="MFS general substrate transporter"/>
    <property type="match status" value="1"/>
</dbReference>
<reference evidence="9" key="1">
    <citation type="submission" date="2023-06" db="EMBL/GenBank/DDBJ databases">
        <title>Genome-scale phylogeny and comparative genomics of the fungal order Sordariales.</title>
        <authorList>
            <consortium name="Lawrence Berkeley National Laboratory"/>
            <person name="Hensen N."/>
            <person name="Bonometti L."/>
            <person name="Westerberg I."/>
            <person name="Brannstrom I.O."/>
            <person name="Guillou S."/>
            <person name="Cros-Aarteil S."/>
            <person name="Calhoun S."/>
            <person name="Haridas S."/>
            <person name="Kuo A."/>
            <person name="Mondo S."/>
            <person name="Pangilinan J."/>
            <person name="Riley R."/>
            <person name="Labutti K."/>
            <person name="Andreopoulos B."/>
            <person name="Lipzen A."/>
            <person name="Chen C."/>
            <person name="Yanf M."/>
            <person name="Daum C."/>
            <person name="Ng V."/>
            <person name="Clum A."/>
            <person name="Steindorff A."/>
            <person name="Ohm R."/>
            <person name="Martin F."/>
            <person name="Silar P."/>
            <person name="Natvig D."/>
            <person name="Lalanne C."/>
            <person name="Gautier V."/>
            <person name="Ament-Velasquez S.L."/>
            <person name="Kruys A."/>
            <person name="Hutchinson M.I."/>
            <person name="Powell A.J."/>
            <person name="Barry K."/>
            <person name="Miller A.N."/>
            <person name="Grigoriev I.V."/>
            <person name="Debuchy R."/>
            <person name="Gladieux P."/>
            <person name="Thoren M.H."/>
            <person name="Johannesson H."/>
        </authorList>
    </citation>
    <scope>NUCLEOTIDE SEQUENCE</scope>
    <source>
        <strain evidence="9">8032-3</strain>
    </source>
</reference>
<feature type="transmembrane region" description="Helical" evidence="7">
    <location>
        <begin position="158"/>
        <end position="183"/>
    </location>
</feature>
<protein>
    <submittedName>
        <fullName evidence="9">MFS transporter</fullName>
    </submittedName>
</protein>
<name>A0AAJ0FR67_9PEZI</name>
<feature type="domain" description="Major facilitator superfamily (MFS) profile" evidence="8">
    <location>
        <begin position="27"/>
        <end position="467"/>
    </location>
</feature>
<keyword evidence="5 7" id="KW-0472">Membrane</keyword>
<feature type="transmembrane region" description="Helical" evidence="7">
    <location>
        <begin position="69"/>
        <end position="92"/>
    </location>
</feature>
<feature type="transmembrane region" description="Helical" evidence="7">
    <location>
        <begin position="25"/>
        <end position="49"/>
    </location>
</feature>
<dbReference type="PROSITE" id="PS50850">
    <property type="entry name" value="MFS"/>
    <property type="match status" value="1"/>
</dbReference>
<dbReference type="RefSeq" id="XP_060288307.1">
    <property type="nucleotide sequence ID" value="XM_060431334.1"/>
</dbReference>
<dbReference type="InterPro" id="IPR005828">
    <property type="entry name" value="MFS_sugar_transport-like"/>
</dbReference>
<dbReference type="Pfam" id="PF00083">
    <property type="entry name" value="Sugar_tr"/>
    <property type="match status" value="1"/>
</dbReference>
<dbReference type="PANTHER" id="PTHR48022">
    <property type="entry name" value="PLASTIDIC GLUCOSE TRANSPORTER 4"/>
    <property type="match status" value="1"/>
</dbReference>
<dbReference type="Gene3D" id="1.20.1250.20">
    <property type="entry name" value="MFS general substrate transporter like domains"/>
    <property type="match status" value="1"/>
</dbReference>
<dbReference type="GeneID" id="85314521"/>
<dbReference type="AlphaFoldDB" id="A0AAJ0FR67"/>
<dbReference type="PANTHER" id="PTHR48022:SF11">
    <property type="entry name" value="MONOSACCHARIDE TRANSPORTER (HXT8), PUTATIVE (AFU_ORTHOLOGUE AFUA_2G08120)-RELATED"/>
    <property type="match status" value="1"/>
</dbReference>
<feature type="transmembrane region" description="Helical" evidence="7">
    <location>
        <begin position="125"/>
        <end position="146"/>
    </location>
</feature>
<comment type="subcellular location">
    <subcellularLocation>
        <location evidence="1">Membrane</location>
        <topology evidence="1">Multi-pass membrane protein</topology>
    </subcellularLocation>
</comment>
<sequence>MRGTLRVRALPPGFEKKQHVNTRSIVIICFITLSSAAYGYAASIIATTLTQPSFVKHMKLDTAPNASGLIGAMNGLFYAGGACGSMCAGWVSNKYGRKASVALANMLLLFSGALLTASVNPAMFIVFRFFSGFGCFVIMASVPLWIAELAQPKVRGILTDIHAVFMMLGYAIACYVGLGFYFVKGSNQWRGPIALQMVLPTVILCGLYWMPESPRYLLSKGRVEEGRAIIYRMHYDPSDPTGEFVKREFYQMQKQIELDRTFATSYWEIFTRPSMRKRALITMFLEFSLMSSGVLVILNYGSIIWRSLGFNTVQILHFQCGFQLTGLVFNILAMAFVDRVKRPHLIAGGFFVTACVMSAETALQKFYLNSSERAGLIACTAMIFLFQTTYSLFLDGSSFFYVAEIWPSHVRSQGFAIAMATMSLTNLTWLEAAPTAFETIGWRYYLFFICLPALASVIVLLFFKDTLHKPLEEIAGIFGDAEMVAVYQHELDLGGIPVDALEATGDDQKGHSGSSDRVASTEVVENAA</sequence>
<evidence type="ECO:0000256" key="5">
    <source>
        <dbReference type="ARBA" id="ARBA00023136"/>
    </source>
</evidence>
<gene>
    <name evidence="9" type="ORF">QBC33DRAFT_582302</name>
</gene>
<feature type="transmembrane region" description="Helical" evidence="7">
    <location>
        <begin position="344"/>
        <end position="363"/>
    </location>
</feature>
<evidence type="ECO:0000313" key="10">
    <source>
        <dbReference type="Proteomes" id="UP001244011"/>
    </source>
</evidence>
<feature type="transmembrane region" description="Helical" evidence="7">
    <location>
        <begin position="315"/>
        <end position="337"/>
    </location>
</feature>
<proteinExistence type="inferred from homology"/>
<accession>A0AAJ0FR67</accession>
<feature type="transmembrane region" description="Helical" evidence="7">
    <location>
        <begin position="279"/>
        <end position="303"/>
    </location>
</feature>
<evidence type="ECO:0000256" key="1">
    <source>
        <dbReference type="ARBA" id="ARBA00004141"/>
    </source>
</evidence>
<feature type="region of interest" description="Disordered" evidence="6">
    <location>
        <begin position="504"/>
        <end position="528"/>
    </location>
</feature>
<dbReference type="InterPro" id="IPR036259">
    <property type="entry name" value="MFS_trans_sf"/>
</dbReference>
<keyword evidence="3 7" id="KW-0812">Transmembrane</keyword>
<dbReference type="GO" id="GO:0016020">
    <property type="term" value="C:membrane"/>
    <property type="evidence" value="ECO:0007669"/>
    <property type="project" value="UniProtKB-SubCell"/>
</dbReference>
<evidence type="ECO:0000256" key="3">
    <source>
        <dbReference type="ARBA" id="ARBA00022692"/>
    </source>
</evidence>
<evidence type="ECO:0000256" key="4">
    <source>
        <dbReference type="ARBA" id="ARBA00022989"/>
    </source>
</evidence>
<evidence type="ECO:0000256" key="7">
    <source>
        <dbReference type="SAM" id="Phobius"/>
    </source>
</evidence>
<comment type="similarity">
    <text evidence="2">Belongs to the major facilitator superfamily. Sugar transporter (TC 2.A.1.1) family.</text>
</comment>
<feature type="transmembrane region" description="Helical" evidence="7">
    <location>
        <begin position="189"/>
        <end position="210"/>
    </location>
</feature>
<evidence type="ECO:0000256" key="2">
    <source>
        <dbReference type="ARBA" id="ARBA00010992"/>
    </source>
</evidence>
<keyword evidence="4 7" id="KW-1133">Transmembrane helix</keyword>
<evidence type="ECO:0000313" key="9">
    <source>
        <dbReference type="EMBL" id="KAK1772094.1"/>
    </source>
</evidence>
<dbReference type="InterPro" id="IPR050360">
    <property type="entry name" value="MFS_Sugar_Transporters"/>
</dbReference>
<comment type="caution">
    <text evidence="9">The sequence shown here is derived from an EMBL/GenBank/DDBJ whole genome shotgun (WGS) entry which is preliminary data.</text>
</comment>
<dbReference type="GO" id="GO:0005351">
    <property type="term" value="F:carbohydrate:proton symporter activity"/>
    <property type="evidence" value="ECO:0007669"/>
    <property type="project" value="TreeGrafter"/>
</dbReference>
<evidence type="ECO:0000256" key="6">
    <source>
        <dbReference type="SAM" id="MobiDB-lite"/>
    </source>
</evidence>
<dbReference type="InterPro" id="IPR020846">
    <property type="entry name" value="MFS_dom"/>
</dbReference>